<evidence type="ECO:0000256" key="5">
    <source>
        <dbReference type="ARBA" id="ARBA00022989"/>
    </source>
</evidence>
<feature type="transmembrane region" description="Helical" evidence="7">
    <location>
        <begin position="93"/>
        <end position="110"/>
    </location>
</feature>
<accession>A0A923T898</accession>
<evidence type="ECO:0000256" key="2">
    <source>
        <dbReference type="ARBA" id="ARBA00022475"/>
    </source>
</evidence>
<dbReference type="SMART" id="SM00014">
    <property type="entry name" value="acidPPc"/>
    <property type="match status" value="1"/>
</dbReference>
<dbReference type="PANTHER" id="PTHR14969">
    <property type="entry name" value="SPHINGOSINE-1-PHOSPHATE PHOSPHOHYDROLASE"/>
    <property type="match status" value="1"/>
</dbReference>
<sequence>MHNFSRTHLLVVLLLLLAFPEWGWAQRDGGPYHLSLRREAPYFALSAGLLIKAEELREDIAPVSLGTILQNDLFNPEIDEVMFRYNDHTAGKLSNYTMYASAGLAALLAIDRRSRSDLGKITLLFTETMLANQGITNLTKVSFQRSRPYVLNPDWNPERAVLSGDRSSMISGHTSGAASGAFFFARVFADYYPESRLKPYVWGLAATLPAVTGFLRVRAAKHYPSDVLAGYAIGAGIGLLVPTLHKKTFFRDRASLAVSPGGLHLVYALR</sequence>
<name>A0A923T898_9BACT</name>
<dbReference type="Gene3D" id="1.20.144.10">
    <property type="entry name" value="Phosphatidic acid phosphatase type 2/haloperoxidase"/>
    <property type="match status" value="1"/>
</dbReference>
<evidence type="ECO:0000256" key="6">
    <source>
        <dbReference type="ARBA" id="ARBA00023136"/>
    </source>
</evidence>
<feature type="domain" description="Phosphatidic acid phosphatase type 2/haloperoxidase" evidence="8">
    <location>
        <begin position="120"/>
        <end position="242"/>
    </location>
</feature>
<evidence type="ECO:0000256" key="1">
    <source>
        <dbReference type="ARBA" id="ARBA00004651"/>
    </source>
</evidence>
<dbReference type="EMBL" id="JACSIT010000135">
    <property type="protein sequence ID" value="MBC6995380.1"/>
    <property type="molecule type" value="Genomic_DNA"/>
</dbReference>
<keyword evidence="6 7" id="KW-0472">Membrane</keyword>
<evidence type="ECO:0000313" key="10">
    <source>
        <dbReference type="Proteomes" id="UP000650081"/>
    </source>
</evidence>
<dbReference type="InterPro" id="IPR036938">
    <property type="entry name" value="PAP2/HPO_sf"/>
</dbReference>
<dbReference type="AlphaFoldDB" id="A0A923T898"/>
<keyword evidence="2" id="KW-1003">Cell membrane</keyword>
<dbReference type="Pfam" id="PF01569">
    <property type="entry name" value="PAP2"/>
    <property type="match status" value="1"/>
</dbReference>
<feature type="transmembrane region" description="Helical" evidence="7">
    <location>
        <begin position="200"/>
        <end position="217"/>
    </location>
</feature>
<proteinExistence type="predicted"/>
<comment type="caution">
    <text evidence="9">The sequence shown here is derived from an EMBL/GenBank/DDBJ whole genome shotgun (WGS) entry which is preliminary data.</text>
</comment>
<organism evidence="9 10">
    <name type="scientific">Neolewinella lacunae</name>
    <dbReference type="NCBI Taxonomy" id="1517758"/>
    <lineage>
        <taxon>Bacteria</taxon>
        <taxon>Pseudomonadati</taxon>
        <taxon>Bacteroidota</taxon>
        <taxon>Saprospiria</taxon>
        <taxon>Saprospirales</taxon>
        <taxon>Lewinellaceae</taxon>
        <taxon>Neolewinella</taxon>
    </lineage>
</organism>
<keyword evidence="3 7" id="KW-0812">Transmembrane</keyword>
<evidence type="ECO:0000256" key="3">
    <source>
        <dbReference type="ARBA" id="ARBA00022692"/>
    </source>
</evidence>
<keyword evidence="5 7" id="KW-1133">Transmembrane helix</keyword>
<protein>
    <submittedName>
        <fullName evidence="9">Phosphatase PAP2 family protein</fullName>
    </submittedName>
</protein>
<dbReference type="RefSeq" id="WP_187467414.1">
    <property type="nucleotide sequence ID" value="NZ_JACSIT010000135.1"/>
</dbReference>
<dbReference type="Proteomes" id="UP000650081">
    <property type="component" value="Unassembled WGS sequence"/>
</dbReference>
<keyword evidence="10" id="KW-1185">Reference proteome</keyword>
<feature type="transmembrane region" description="Helical" evidence="7">
    <location>
        <begin position="223"/>
        <end position="244"/>
    </location>
</feature>
<evidence type="ECO:0000259" key="8">
    <source>
        <dbReference type="SMART" id="SM00014"/>
    </source>
</evidence>
<dbReference type="SUPFAM" id="SSF48317">
    <property type="entry name" value="Acid phosphatase/Vanadium-dependent haloperoxidase"/>
    <property type="match status" value="1"/>
</dbReference>
<dbReference type="GO" id="GO:0016787">
    <property type="term" value="F:hydrolase activity"/>
    <property type="evidence" value="ECO:0007669"/>
    <property type="project" value="UniProtKB-KW"/>
</dbReference>
<dbReference type="CDD" id="cd01610">
    <property type="entry name" value="PAP2_like"/>
    <property type="match status" value="1"/>
</dbReference>
<dbReference type="GO" id="GO:0005886">
    <property type="term" value="C:plasma membrane"/>
    <property type="evidence" value="ECO:0007669"/>
    <property type="project" value="UniProtKB-SubCell"/>
</dbReference>
<evidence type="ECO:0000256" key="4">
    <source>
        <dbReference type="ARBA" id="ARBA00022801"/>
    </source>
</evidence>
<dbReference type="PANTHER" id="PTHR14969:SF62">
    <property type="entry name" value="DECAPRENYLPHOSPHORYL-5-PHOSPHORIBOSE PHOSPHATASE RV3807C-RELATED"/>
    <property type="match status" value="1"/>
</dbReference>
<evidence type="ECO:0000313" key="9">
    <source>
        <dbReference type="EMBL" id="MBC6995380.1"/>
    </source>
</evidence>
<gene>
    <name evidence="9" type="ORF">H9S92_14495</name>
</gene>
<comment type="subcellular location">
    <subcellularLocation>
        <location evidence="1">Cell membrane</location>
        <topology evidence="1">Multi-pass membrane protein</topology>
    </subcellularLocation>
</comment>
<dbReference type="InterPro" id="IPR000326">
    <property type="entry name" value="PAP2/HPO"/>
</dbReference>
<keyword evidence="4" id="KW-0378">Hydrolase</keyword>
<reference evidence="9" key="1">
    <citation type="submission" date="2020-08" db="EMBL/GenBank/DDBJ databases">
        <title>Lewinella bacteria from marine environments.</title>
        <authorList>
            <person name="Zhong Y."/>
        </authorList>
    </citation>
    <scope>NUCLEOTIDE SEQUENCE</scope>
    <source>
        <strain evidence="9">KCTC 42187</strain>
    </source>
</reference>
<evidence type="ECO:0000256" key="7">
    <source>
        <dbReference type="SAM" id="Phobius"/>
    </source>
</evidence>